<evidence type="ECO:0000256" key="3">
    <source>
        <dbReference type="ARBA" id="ARBA00022741"/>
    </source>
</evidence>
<dbReference type="SUPFAM" id="SSF56112">
    <property type="entry name" value="Protein kinase-like (PK-like)"/>
    <property type="match status" value="1"/>
</dbReference>
<dbReference type="InterPro" id="IPR000719">
    <property type="entry name" value="Prot_kinase_dom"/>
</dbReference>
<keyword evidence="2" id="KW-0808">Transferase</keyword>
<dbReference type="PANTHER" id="PTHR43671:SF13">
    <property type="entry name" value="SERINE_THREONINE-PROTEIN KINASE NEK2"/>
    <property type="match status" value="1"/>
</dbReference>
<dbReference type="AlphaFoldDB" id="A0AAV9G6T1"/>
<evidence type="ECO:0000313" key="7">
    <source>
        <dbReference type="EMBL" id="KAK4442955.1"/>
    </source>
</evidence>
<dbReference type="GO" id="GO:0004674">
    <property type="term" value="F:protein serine/threonine kinase activity"/>
    <property type="evidence" value="ECO:0007669"/>
    <property type="project" value="UniProtKB-EC"/>
</dbReference>
<evidence type="ECO:0000313" key="8">
    <source>
        <dbReference type="Proteomes" id="UP001321760"/>
    </source>
</evidence>
<sequence length="313" mass="34798">DDDLYCASLKGDRTTHTVDQINAALHKIPNENVFFPLPAPWHFARTGPITVADTWDTEPGPEFYLKRPTFPLSLDCEPDDEFWAGRKDAAYWFTAEVRMLERLSRFPQHPNIVKYHGCRVRKGRVTGVMLDRCEGQDLYHHCLVAGKKVDKEPFLAALASAIDHLHNVVGIVHNDISPIHIMVSPDGTPTLIDFGSAEIAEEEITGDQDVATFFSSDTMNPTARKSRDLAVLDKLRVWLDAPGSLELDRPAVLGKLVPSDGRNNEGAGFFGRPLKGGTKNCVGPATRYRHGRSRQTAGNLCSVRRHFGCWVNG</sequence>
<dbReference type="Proteomes" id="UP001321760">
    <property type="component" value="Unassembled WGS sequence"/>
</dbReference>
<dbReference type="Gene3D" id="1.10.510.10">
    <property type="entry name" value="Transferase(Phosphotransferase) domain 1"/>
    <property type="match status" value="1"/>
</dbReference>
<keyword evidence="3" id="KW-0547">Nucleotide-binding</keyword>
<evidence type="ECO:0000259" key="6">
    <source>
        <dbReference type="PROSITE" id="PS50011"/>
    </source>
</evidence>
<reference evidence="7" key="1">
    <citation type="journal article" date="2023" name="Mol. Phylogenet. Evol.">
        <title>Genome-scale phylogeny and comparative genomics of the fungal order Sordariales.</title>
        <authorList>
            <person name="Hensen N."/>
            <person name="Bonometti L."/>
            <person name="Westerberg I."/>
            <person name="Brannstrom I.O."/>
            <person name="Guillou S."/>
            <person name="Cros-Aarteil S."/>
            <person name="Calhoun S."/>
            <person name="Haridas S."/>
            <person name="Kuo A."/>
            <person name="Mondo S."/>
            <person name="Pangilinan J."/>
            <person name="Riley R."/>
            <person name="LaButti K."/>
            <person name="Andreopoulos B."/>
            <person name="Lipzen A."/>
            <person name="Chen C."/>
            <person name="Yan M."/>
            <person name="Daum C."/>
            <person name="Ng V."/>
            <person name="Clum A."/>
            <person name="Steindorff A."/>
            <person name="Ohm R.A."/>
            <person name="Martin F."/>
            <person name="Silar P."/>
            <person name="Natvig D.O."/>
            <person name="Lalanne C."/>
            <person name="Gautier V."/>
            <person name="Ament-Velasquez S.L."/>
            <person name="Kruys A."/>
            <person name="Hutchinson M.I."/>
            <person name="Powell A.J."/>
            <person name="Barry K."/>
            <person name="Miller A.N."/>
            <person name="Grigoriev I.V."/>
            <person name="Debuchy R."/>
            <person name="Gladieux P."/>
            <person name="Hiltunen Thoren M."/>
            <person name="Johannesson H."/>
        </authorList>
    </citation>
    <scope>NUCLEOTIDE SEQUENCE</scope>
    <source>
        <strain evidence="7">PSN243</strain>
    </source>
</reference>
<dbReference type="PROSITE" id="PS50011">
    <property type="entry name" value="PROTEIN_KINASE_DOM"/>
    <property type="match status" value="1"/>
</dbReference>
<dbReference type="Pfam" id="PF00069">
    <property type="entry name" value="Pkinase"/>
    <property type="match status" value="1"/>
</dbReference>
<dbReference type="EC" id="2.7.11.1" evidence="1"/>
<evidence type="ECO:0000256" key="5">
    <source>
        <dbReference type="ARBA" id="ARBA00022840"/>
    </source>
</evidence>
<name>A0AAV9G6T1_9PEZI</name>
<evidence type="ECO:0000256" key="2">
    <source>
        <dbReference type="ARBA" id="ARBA00022679"/>
    </source>
</evidence>
<protein>
    <recommendedName>
        <fullName evidence="1">non-specific serine/threonine protein kinase</fullName>
        <ecNumber evidence="1">2.7.11.1</ecNumber>
    </recommendedName>
</protein>
<reference evidence="7" key="2">
    <citation type="submission" date="2023-05" db="EMBL/GenBank/DDBJ databases">
        <authorList>
            <consortium name="Lawrence Berkeley National Laboratory"/>
            <person name="Steindorff A."/>
            <person name="Hensen N."/>
            <person name="Bonometti L."/>
            <person name="Westerberg I."/>
            <person name="Brannstrom I.O."/>
            <person name="Guillou S."/>
            <person name="Cros-Aarteil S."/>
            <person name="Calhoun S."/>
            <person name="Haridas S."/>
            <person name="Kuo A."/>
            <person name="Mondo S."/>
            <person name="Pangilinan J."/>
            <person name="Riley R."/>
            <person name="Labutti K."/>
            <person name="Andreopoulos B."/>
            <person name="Lipzen A."/>
            <person name="Chen C."/>
            <person name="Yanf M."/>
            <person name="Daum C."/>
            <person name="Ng V."/>
            <person name="Clum A."/>
            <person name="Ohm R."/>
            <person name="Martin F."/>
            <person name="Silar P."/>
            <person name="Natvig D."/>
            <person name="Lalanne C."/>
            <person name="Gautier V."/>
            <person name="Ament-Velasquez S.L."/>
            <person name="Kruys A."/>
            <person name="Hutchinson M.I."/>
            <person name="Powell A.J."/>
            <person name="Barry K."/>
            <person name="Miller A.N."/>
            <person name="Grigoriev I.V."/>
            <person name="Debuchy R."/>
            <person name="Gladieux P."/>
            <person name="Thoren M.H."/>
            <person name="Johannesson H."/>
        </authorList>
    </citation>
    <scope>NUCLEOTIDE SEQUENCE</scope>
    <source>
        <strain evidence="7">PSN243</strain>
    </source>
</reference>
<dbReference type="GO" id="GO:0005524">
    <property type="term" value="F:ATP binding"/>
    <property type="evidence" value="ECO:0007669"/>
    <property type="project" value="UniProtKB-KW"/>
</dbReference>
<keyword evidence="5" id="KW-0067">ATP-binding</keyword>
<evidence type="ECO:0000256" key="4">
    <source>
        <dbReference type="ARBA" id="ARBA00022777"/>
    </source>
</evidence>
<comment type="caution">
    <text evidence="7">The sequence shown here is derived from an EMBL/GenBank/DDBJ whole genome shotgun (WGS) entry which is preliminary data.</text>
</comment>
<gene>
    <name evidence="7" type="ORF">QBC34DRAFT_312049</name>
</gene>
<feature type="non-terminal residue" evidence="7">
    <location>
        <position position="1"/>
    </location>
</feature>
<organism evidence="7 8">
    <name type="scientific">Podospora aff. communis PSN243</name>
    <dbReference type="NCBI Taxonomy" id="3040156"/>
    <lineage>
        <taxon>Eukaryota</taxon>
        <taxon>Fungi</taxon>
        <taxon>Dikarya</taxon>
        <taxon>Ascomycota</taxon>
        <taxon>Pezizomycotina</taxon>
        <taxon>Sordariomycetes</taxon>
        <taxon>Sordariomycetidae</taxon>
        <taxon>Sordariales</taxon>
        <taxon>Podosporaceae</taxon>
        <taxon>Podospora</taxon>
    </lineage>
</organism>
<feature type="domain" description="Protein kinase" evidence="6">
    <location>
        <begin position="1"/>
        <end position="313"/>
    </location>
</feature>
<accession>A0AAV9G6T1</accession>
<dbReference type="InterPro" id="IPR050660">
    <property type="entry name" value="NEK_Ser/Thr_kinase"/>
</dbReference>
<dbReference type="EMBL" id="MU866003">
    <property type="protein sequence ID" value="KAK4442955.1"/>
    <property type="molecule type" value="Genomic_DNA"/>
</dbReference>
<proteinExistence type="predicted"/>
<keyword evidence="4 7" id="KW-0418">Kinase</keyword>
<dbReference type="PANTHER" id="PTHR43671">
    <property type="entry name" value="SERINE/THREONINE-PROTEIN KINASE NEK"/>
    <property type="match status" value="1"/>
</dbReference>
<dbReference type="InterPro" id="IPR011009">
    <property type="entry name" value="Kinase-like_dom_sf"/>
</dbReference>
<keyword evidence="8" id="KW-1185">Reference proteome</keyword>
<evidence type="ECO:0000256" key="1">
    <source>
        <dbReference type="ARBA" id="ARBA00012513"/>
    </source>
</evidence>